<dbReference type="Proteomes" id="UP001221757">
    <property type="component" value="Unassembled WGS sequence"/>
</dbReference>
<name>A0AAD7M8F9_MYCRO</name>
<evidence type="ECO:0000313" key="2">
    <source>
        <dbReference type="EMBL" id="KAJ7705573.1"/>
    </source>
</evidence>
<feature type="chain" id="PRO_5042242672" evidence="1">
    <location>
        <begin position="20"/>
        <end position="181"/>
    </location>
</feature>
<sequence>MFSAFFIIAALALVRAGVANPIARAACNPTMAGSGISIVSGNLEVGYASSVAGAPLISQALTTNAAEYIAEAATTANGGYVLKDVNQSNQAPGLFPTWVNGALELETLVTPEDGKQGWGFVCSTCNDPTTVGASGLLASGCNVVNGWTGQCLQIGSAVDAPVTIANCADLGSGSQYFDVYV</sequence>
<accession>A0AAD7M8F9</accession>
<organism evidence="2 3">
    <name type="scientific">Mycena rosella</name>
    <name type="common">Pink bonnet</name>
    <name type="synonym">Agaricus rosellus</name>
    <dbReference type="NCBI Taxonomy" id="1033263"/>
    <lineage>
        <taxon>Eukaryota</taxon>
        <taxon>Fungi</taxon>
        <taxon>Dikarya</taxon>
        <taxon>Basidiomycota</taxon>
        <taxon>Agaricomycotina</taxon>
        <taxon>Agaricomycetes</taxon>
        <taxon>Agaricomycetidae</taxon>
        <taxon>Agaricales</taxon>
        <taxon>Marasmiineae</taxon>
        <taxon>Mycenaceae</taxon>
        <taxon>Mycena</taxon>
    </lineage>
</organism>
<dbReference type="AlphaFoldDB" id="A0AAD7M8F9"/>
<feature type="signal peptide" evidence="1">
    <location>
        <begin position="1"/>
        <end position="19"/>
    </location>
</feature>
<evidence type="ECO:0000256" key="1">
    <source>
        <dbReference type="SAM" id="SignalP"/>
    </source>
</evidence>
<evidence type="ECO:0000313" key="3">
    <source>
        <dbReference type="Proteomes" id="UP001221757"/>
    </source>
</evidence>
<comment type="caution">
    <text evidence="2">The sequence shown here is derived from an EMBL/GenBank/DDBJ whole genome shotgun (WGS) entry which is preliminary data.</text>
</comment>
<gene>
    <name evidence="2" type="ORF">B0H17DRAFT_1175362</name>
</gene>
<proteinExistence type="predicted"/>
<reference evidence="2" key="1">
    <citation type="submission" date="2023-03" db="EMBL/GenBank/DDBJ databases">
        <title>Massive genome expansion in bonnet fungi (Mycena s.s.) driven by repeated elements and novel gene families across ecological guilds.</title>
        <authorList>
            <consortium name="Lawrence Berkeley National Laboratory"/>
            <person name="Harder C.B."/>
            <person name="Miyauchi S."/>
            <person name="Viragh M."/>
            <person name="Kuo A."/>
            <person name="Thoen E."/>
            <person name="Andreopoulos B."/>
            <person name="Lu D."/>
            <person name="Skrede I."/>
            <person name="Drula E."/>
            <person name="Henrissat B."/>
            <person name="Morin E."/>
            <person name="Kohler A."/>
            <person name="Barry K."/>
            <person name="LaButti K."/>
            <person name="Morin E."/>
            <person name="Salamov A."/>
            <person name="Lipzen A."/>
            <person name="Mereny Z."/>
            <person name="Hegedus B."/>
            <person name="Baldrian P."/>
            <person name="Stursova M."/>
            <person name="Weitz H."/>
            <person name="Taylor A."/>
            <person name="Grigoriev I.V."/>
            <person name="Nagy L.G."/>
            <person name="Martin F."/>
            <person name="Kauserud H."/>
        </authorList>
    </citation>
    <scope>NUCLEOTIDE SEQUENCE</scope>
    <source>
        <strain evidence="2">CBHHK067</strain>
    </source>
</reference>
<keyword evidence="1" id="KW-0732">Signal</keyword>
<keyword evidence="3" id="KW-1185">Reference proteome</keyword>
<dbReference type="EMBL" id="JARKIE010000008">
    <property type="protein sequence ID" value="KAJ7705573.1"/>
    <property type="molecule type" value="Genomic_DNA"/>
</dbReference>
<protein>
    <submittedName>
        <fullName evidence="2">Uncharacterized protein</fullName>
    </submittedName>
</protein>